<dbReference type="CDD" id="cd22318">
    <property type="entry name" value="DNA2_N-like"/>
    <property type="match status" value="1"/>
</dbReference>
<keyword evidence="4 22" id="KW-0004">4Fe-4S</keyword>
<dbReference type="GO" id="GO:0033567">
    <property type="term" value="P:DNA replication, Okazaki fragment processing"/>
    <property type="evidence" value="ECO:0007669"/>
    <property type="project" value="UniProtKB-UniRule"/>
</dbReference>
<proteinExistence type="inferred from homology"/>
<feature type="domain" description="DNA2/NAM7 helicase helicase" evidence="25">
    <location>
        <begin position="1215"/>
        <end position="1304"/>
    </location>
</feature>
<evidence type="ECO:0000256" key="23">
    <source>
        <dbReference type="SAM" id="MobiDB-lite"/>
    </source>
</evidence>
<feature type="region of interest" description="Disordered" evidence="23">
    <location>
        <begin position="1"/>
        <end position="28"/>
    </location>
</feature>
<dbReference type="STRING" id="113226.A0A139I5B4"/>
<feature type="region of interest" description="Disordered" evidence="23">
    <location>
        <begin position="288"/>
        <end position="416"/>
    </location>
</feature>
<sequence>PRPGQWNRYHHGRQPLQDTPTNVPVKPAIPATSEAKSKLQAFQFVAGGEQAPPKTSEETSATENGKDDNAAGEKPQGEGGSTRQTPSMPHANTFPCTPGARLPLEELIGNVDEVKEEEPVKRSPQEQIGWIPNSSSDLLTPNRRKRRRAKSSSPTCPGSSSQPNQNSTQKDAAWAFKTPAADPAADLWQKYANGRQTGDTLKLPEISSLIFQASPRPLEAPVKDGKLRRWASTGNDWPTSKNKRRCTNGRASIAIWQDQTAIESGGKSKVATMVQRMQETLASQRLEQTHKETPTAVSGMDAPSSSSPLPAAGAASGPRTANTSPLQTRRPAVPAQASRPPAIPFDQAQSKQRPQMQRTQSGGVRYDPSRAIGDPLNPGAAPTYALQSKAPLPAYKRPSVTKATSQPRVPQVQVAPMSVATKNGQDEFEDDDFDLTADDLDELCSQVPLHKRSLHDIPPHPSPPPQSQYISADALSKPAEQHTTILIEDDDDEFGGDEIDADSFAQAEVSATQALRKSPRKRSPRKSPGKSRSTQPNFKNQNADPACRVRRYVVTDVRNGSYINSRGRQCEQKVLRVEDNQTRASEMIVLRDSWLDTAVSKRNIVNIASLKRHSNSTPVTSSSPAGETFIDDTEQSNFLILHPDHMLSATSVADSFDCVRKAVLQDRIKATGETNKSMVYGKILHEIFQQCLSANRWDGRFLNEMAERTVQVHVEGLWELGMRDNVLAIEEVKAKMGELEAWSQVFVKSEPAAENTVDDRQGEKVLMSISKLIAIEEHVWSPRYGLKGNIDATVQATTTSRPGAPDLKNLIVPFEVKTGRTTQSASHRAQTALYTLLLSDRYDVEVEAGILYYLESSSMSRIAPPFNEVKQMVQQRNRLASYIFRARYPPGADATGHDTEPPVASQAIEESGLPALLRNPFKCGRCYARESCFSYHALVESGTSESAGMIDDEKKKHSMTWEEAIGHLQLASKSGTPVERVEKLQKWFTKWDRLLTFEERDQSKLRKELWTMTSLERENAGRCFGNLIIGEDMTSTKSGMQAAVDDIEGSGGKINRYAYSFKRAPDAQGGSFTEGSQLTAGEPVVVSSEEGQWALANGYVTKVTRSKITVAVDRKLGDARVREADFDGKKNQAYRGIGKDQVHRDGHHHQLRYRLDKDEFSNGLALVRNNLVRLMSAHPIHEKLREHIIFDTRPSFTPTPAFQQHATNPTQLGTMNEDQQHAVQKVLAADDYALILGMPGTGKTTTIAHIIGALLADHKSILLTSFTHTAVDNILLKIRDIVPEGSVLRLGVPAKINVQVQEFVQLAAQPRRTIEEVNDAFMGTSIVATTCMGTNHALFKRRSFDVCIVDEASQITLPTILGPLLHARKFVLVGDHYQLPPLVQNRAALEGGLDVSLFRQLSEAHPDAVVGLGRQYRMCEDIMTLSNELIYHGKLRCGNDAVASRILQADDVKTLERLHDEHAPCSTMPSTCWLNRVTEPYHRVVFANTSQLGKSALETLSGGGKITNNLEATLVAQAVLALIARGVPGPEIGVITLYRSQLALLRQLFRRANIPNSVEIDSADRFQGRDKECIIISMVRSNAVRIVGDLLKDWRRVNVALTRGRSKLVVFGNRETLKHNELLEKLLNMMDERHWTFDLPTNADGVHHFHFSTQDAEHIAEKQSPSPKKTTKARPSKVSPTKRGSPSKQGGSPVKKIAYSSSPSKMSRSPLRPCSGNVISPVKSGKGLKKPAKHIRGSRKEKLNADQAQIFMDLSTDD</sequence>
<keyword evidence="10 22" id="KW-0227">DNA damage</keyword>
<comment type="cofactor">
    <cofactor evidence="1">
        <name>[4Fe-4S] cluster</name>
        <dbReference type="ChEBI" id="CHEBI:49883"/>
    </cofactor>
</comment>
<evidence type="ECO:0000256" key="20">
    <source>
        <dbReference type="ARBA" id="ARBA00023268"/>
    </source>
</evidence>
<evidence type="ECO:0000256" key="14">
    <source>
        <dbReference type="ARBA" id="ARBA00023004"/>
    </source>
</evidence>
<dbReference type="Pfam" id="PF21123">
    <property type="entry name" value="Dna2_Rift"/>
    <property type="match status" value="1"/>
</dbReference>
<evidence type="ECO:0000259" key="24">
    <source>
        <dbReference type="Pfam" id="PF08696"/>
    </source>
</evidence>
<dbReference type="FunFam" id="3.40.50.300:FF:001170">
    <property type="entry name" value="DNA replication helicase Dna2"/>
    <property type="match status" value="1"/>
</dbReference>
<dbReference type="Pfam" id="PF13086">
    <property type="entry name" value="AAA_11"/>
    <property type="match status" value="2"/>
</dbReference>
<evidence type="ECO:0000256" key="18">
    <source>
        <dbReference type="ARBA" id="ARBA00023204"/>
    </source>
</evidence>
<dbReference type="InterPro" id="IPR045055">
    <property type="entry name" value="DNA2/NAM7-like"/>
</dbReference>
<keyword evidence="13 22" id="KW-0067">ATP-binding</keyword>
<feature type="compositionally biased region" description="Low complexity" evidence="23">
    <location>
        <begin position="302"/>
        <end position="318"/>
    </location>
</feature>
<evidence type="ECO:0000256" key="15">
    <source>
        <dbReference type="ARBA" id="ARBA00023014"/>
    </source>
</evidence>
<evidence type="ECO:0000313" key="28">
    <source>
        <dbReference type="EMBL" id="KXT09876.1"/>
    </source>
</evidence>
<protein>
    <recommendedName>
        <fullName evidence="22">DNA replication ATP-dependent helicase/nuclease</fullName>
        <ecNumber evidence="22">3.1.-.-</ecNumber>
        <ecNumber evidence="22">3.6.4.12</ecNumber>
    </recommendedName>
</protein>
<dbReference type="GO" id="GO:0005739">
    <property type="term" value="C:mitochondrion"/>
    <property type="evidence" value="ECO:0007669"/>
    <property type="project" value="UniProtKB-SubCell"/>
</dbReference>
<dbReference type="FunFam" id="3.40.50.300:FF:000789">
    <property type="entry name" value="DNA replication ATP-dependent helicase/nuclease DNA2"/>
    <property type="match status" value="1"/>
</dbReference>
<dbReference type="PANTHER" id="PTHR10887">
    <property type="entry name" value="DNA2/NAM7 HELICASE FAMILY"/>
    <property type="match status" value="1"/>
</dbReference>
<evidence type="ECO:0000256" key="19">
    <source>
        <dbReference type="ARBA" id="ARBA00023242"/>
    </source>
</evidence>
<evidence type="ECO:0000256" key="10">
    <source>
        <dbReference type="ARBA" id="ARBA00022763"/>
    </source>
</evidence>
<keyword evidence="11 22" id="KW-0378">Hydrolase</keyword>
<comment type="caution">
    <text evidence="28">The sequence shown here is derived from an EMBL/GenBank/DDBJ whole genome shotgun (WGS) entry which is preliminary data.</text>
</comment>
<keyword evidence="19 22" id="KW-0539">Nucleus</keyword>
<dbReference type="GO" id="GO:0003677">
    <property type="term" value="F:DNA binding"/>
    <property type="evidence" value="ECO:0007669"/>
    <property type="project" value="UniProtKB-UniRule"/>
</dbReference>
<organism evidence="28 29">
    <name type="scientific">Pseudocercospora musae</name>
    <dbReference type="NCBI Taxonomy" id="113226"/>
    <lineage>
        <taxon>Eukaryota</taxon>
        <taxon>Fungi</taxon>
        <taxon>Dikarya</taxon>
        <taxon>Ascomycota</taxon>
        <taxon>Pezizomycotina</taxon>
        <taxon>Dothideomycetes</taxon>
        <taxon>Dothideomycetidae</taxon>
        <taxon>Mycosphaerellales</taxon>
        <taxon>Mycosphaerellaceae</taxon>
        <taxon>Pseudocercospora</taxon>
    </lineage>
</organism>
<evidence type="ECO:0000256" key="1">
    <source>
        <dbReference type="ARBA" id="ARBA00001966"/>
    </source>
</evidence>
<dbReference type="Pfam" id="PF08696">
    <property type="entry name" value="Dna2"/>
    <property type="match status" value="1"/>
</dbReference>
<evidence type="ECO:0000259" key="26">
    <source>
        <dbReference type="Pfam" id="PF13087"/>
    </source>
</evidence>
<keyword evidence="14 22" id="KW-0408">Iron</keyword>
<keyword evidence="17" id="KW-0496">Mitochondrion</keyword>
<dbReference type="SUPFAM" id="SSF52540">
    <property type="entry name" value="P-loop containing nucleoside triphosphate hydrolases"/>
    <property type="match status" value="1"/>
</dbReference>
<evidence type="ECO:0000256" key="8">
    <source>
        <dbReference type="ARBA" id="ARBA00022741"/>
    </source>
</evidence>
<evidence type="ECO:0000256" key="2">
    <source>
        <dbReference type="ARBA" id="ARBA00004173"/>
    </source>
</evidence>
<evidence type="ECO:0000259" key="25">
    <source>
        <dbReference type="Pfam" id="PF13086"/>
    </source>
</evidence>
<dbReference type="CDD" id="cd18808">
    <property type="entry name" value="SF1_C_Upf1"/>
    <property type="match status" value="1"/>
</dbReference>
<comment type="subcellular location">
    <subcellularLocation>
        <location evidence="2">Mitochondrion</location>
    </subcellularLocation>
    <subcellularLocation>
        <location evidence="22">Nucleus</location>
    </subcellularLocation>
    <subcellularLocation>
        <location evidence="22">Chromosome</location>
    </subcellularLocation>
</comment>
<evidence type="ECO:0000256" key="5">
    <source>
        <dbReference type="ARBA" id="ARBA00022705"/>
    </source>
</evidence>
<comment type="function">
    <text evidence="22">Key enzyme involved in DNA replication and DNA repair. Involved in Okazaki fragments processing by cleaving long flaps that escape FEN1: flaps that are longer than 27 nucleotides are coated by replication protein A complex (RPA), leading to recruit DNA2 which cleaves the flap until it is too short to bind RPA and becomes a substrate for FEN1. Also involved in 5'-end resection of DNA during double-strand break (DSB) repair by mediating the cleavage of 5'-ssDNA.</text>
</comment>
<dbReference type="GO" id="GO:0005634">
    <property type="term" value="C:nucleus"/>
    <property type="evidence" value="ECO:0007669"/>
    <property type="project" value="UniProtKB-SubCell"/>
</dbReference>
<dbReference type="GO" id="GO:0017108">
    <property type="term" value="F:5'-flap endonuclease activity"/>
    <property type="evidence" value="ECO:0007669"/>
    <property type="project" value="UniProtKB-UniRule"/>
</dbReference>
<feature type="compositionally biased region" description="Polar residues" evidence="23">
    <location>
        <begin position="534"/>
        <end position="543"/>
    </location>
</feature>
<dbReference type="InterPro" id="IPR041679">
    <property type="entry name" value="DNA2/NAM7-like_C"/>
</dbReference>
<keyword evidence="9" id="KW-0255">Endonuclease</keyword>
<evidence type="ECO:0000313" key="29">
    <source>
        <dbReference type="Proteomes" id="UP000073492"/>
    </source>
</evidence>
<dbReference type="InterPro" id="IPR026851">
    <property type="entry name" value="Dna2/JHS1_DEXXQ-box"/>
</dbReference>
<dbReference type="InterPro" id="IPR041677">
    <property type="entry name" value="DNA2/NAM7_AAA_11"/>
</dbReference>
<dbReference type="EC" id="3.6.4.12" evidence="22"/>
<keyword evidence="5 22" id="KW-0235">DNA replication</keyword>
<feature type="domain" description="DNA2 rift barrel" evidence="27">
    <location>
        <begin position="1015"/>
        <end position="1118"/>
    </location>
</feature>
<evidence type="ECO:0000256" key="9">
    <source>
        <dbReference type="ARBA" id="ARBA00022759"/>
    </source>
</evidence>
<evidence type="ECO:0000256" key="3">
    <source>
        <dbReference type="ARBA" id="ARBA00007913"/>
    </source>
</evidence>
<feature type="region of interest" description="Disordered" evidence="23">
    <location>
        <begin position="43"/>
        <end position="178"/>
    </location>
</feature>
<dbReference type="Pfam" id="PF13087">
    <property type="entry name" value="AAA_12"/>
    <property type="match status" value="1"/>
</dbReference>
<dbReference type="EMBL" id="LFZO01000300">
    <property type="protein sequence ID" value="KXT09876.1"/>
    <property type="molecule type" value="Genomic_DNA"/>
</dbReference>
<feature type="compositionally biased region" description="Polar residues" evidence="23">
    <location>
        <begin position="347"/>
        <end position="362"/>
    </location>
</feature>
<feature type="region of interest" description="Disordered" evidence="23">
    <location>
        <begin position="220"/>
        <end position="244"/>
    </location>
</feature>
<evidence type="ECO:0000256" key="13">
    <source>
        <dbReference type="ARBA" id="ARBA00022840"/>
    </source>
</evidence>
<dbReference type="GO" id="GO:0046872">
    <property type="term" value="F:metal ion binding"/>
    <property type="evidence" value="ECO:0007669"/>
    <property type="project" value="UniProtKB-UniRule"/>
</dbReference>
<keyword evidence="15 22" id="KW-0411">Iron-sulfur</keyword>
<dbReference type="InterPro" id="IPR014808">
    <property type="entry name" value="DNA_replication_fac_Dna2_N"/>
</dbReference>
<dbReference type="InterPro" id="IPR027417">
    <property type="entry name" value="P-loop_NTPase"/>
</dbReference>
<dbReference type="GO" id="GO:0051539">
    <property type="term" value="F:4 iron, 4 sulfur cluster binding"/>
    <property type="evidence" value="ECO:0007669"/>
    <property type="project" value="UniProtKB-UniRule"/>
</dbReference>
<dbReference type="InterPro" id="IPR047187">
    <property type="entry name" value="SF1_C_Upf1"/>
</dbReference>
<feature type="compositionally biased region" description="Polar residues" evidence="23">
    <location>
        <begin position="1678"/>
        <end position="1690"/>
    </location>
</feature>
<feature type="compositionally biased region" description="Low complexity" evidence="23">
    <location>
        <begin position="151"/>
        <end position="163"/>
    </location>
</feature>
<feature type="compositionally biased region" description="Basic residues" evidence="23">
    <location>
        <begin position="1726"/>
        <end position="1737"/>
    </location>
</feature>
<keyword evidence="6 22" id="KW-0540">Nuclease</keyword>
<dbReference type="GO" id="GO:0005524">
    <property type="term" value="F:ATP binding"/>
    <property type="evidence" value="ECO:0007669"/>
    <property type="project" value="UniProtKB-UniRule"/>
</dbReference>
<dbReference type="InterPro" id="IPR048459">
    <property type="entry name" value="DNA2_Rift"/>
</dbReference>
<reference evidence="28 29" key="1">
    <citation type="submission" date="2015-07" db="EMBL/GenBank/DDBJ databases">
        <title>Comparative genomics of the Sigatoka disease complex on banana suggests a link between parallel evolutionary changes in Pseudocercospora fijiensis and Pseudocercospora eumusae and increased virulence on the banana host.</title>
        <authorList>
            <person name="Chang T.-C."/>
            <person name="Salvucci A."/>
            <person name="Crous P.W."/>
            <person name="Stergiopoulos I."/>
        </authorList>
    </citation>
    <scope>NUCLEOTIDE SEQUENCE [LARGE SCALE GENOMIC DNA]</scope>
    <source>
        <strain evidence="28 29">CBS 116634</strain>
    </source>
</reference>
<keyword evidence="22" id="KW-0158">Chromosome</keyword>
<dbReference type="GO" id="GO:0016887">
    <property type="term" value="F:ATP hydrolysis activity"/>
    <property type="evidence" value="ECO:0007669"/>
    <property type="project" value="RHEA"/>
</dbReference>
<accession>A0A139I5B4</accession>
<dbReference type="EC" id="3.1.-.-" evidence="22"/>
<feature type="compositionally biased region" description="Low complexity" evidence="23">
    <location>
        <begin position="1700"/>
        <end position="1713"/>
    </location>
</feature>
<dbReference type="GO" id="GO:0005694">
    <property type="term" value="C:chromosome"/>
    <property type="evidence" value="ECO:0007669"/>
    <property type="project" value="UniProtKB-SubCell"/>
</dbReference>
<feature type="domain" description="DNA2/NAM7 helicase-like C-terminal" evidence="26">
    <location>
        <begin position="1393"/>
        <end position="1614"/>
    </location>
</feature>
<evidence type="ECO:0000256" key="16">
    <source>
        <dbReference type="ARBA" id="ARBA00023125"/>
    </source>
</evidence>
<keyword evidence="20 22" id="KW-0511">Multifunctional enzyme</keyword>
<dbReference type="InterPro" id="IPR011604">
    <property type="entry name" value="PDDEXK-like_dom_sf"/>
</dbReference>
<comment type="similarity">
    <text evidence="3 22">Belongs to the DNA2/NAM7 helicase family.</text>
</comment>
<feature type="region of interest" description="Disordered" evidence="23">
    <location>
        <begin position="508"/>
        <end position="545"/>
    </location>
</feature>
<feature type="domain" description="DNA2/NAM7 helicase helicase" evidence="25">
    <location>
        <begin position="1318"/>
        <end position="1384"/>
    </location>
</feature>
<keyword evidence="29" id="KW-1185">Reference proteome</keyword>
<dbReference type="Gene3D" id="3.40.50.300">
    <property type="entry name" value="P-loop containing nucleotide triphosphate hydrolases"/>
    <property type="match status" value="2"/>
</dbReference>
<gene>
    <name evidence="28" type="ORF">AC579_2993</name>
</gene>
<keyword evidence="7 22" id="KW-0479">Metal-binding</keyword>
<evidence type="ECO:0000256" key="17">
    <source>
        <dbReference type="ARBA" id="ARBA00023128"/>
    </source>
</evidence>
<keyword evidence="18 22" id="KW-0234">DNA repair</keyword>
<keyword evidence="8 22" id="KW-0547">Nucleotide-binding</keyword>
<evidence type="ECO:0000256" key="6">
    <source>
        <dbReference type="ARBA" id="ARBA00022722"/>
    </source>
</evidence>
<keyword evidence="12 22" id="KW-0347">Helicase</keyword>
<evidence type="ECO:0000256" key="7">
    <source>
        <dbReference type="ARBA" id="ARBA00022723"/>
    </source>
</evidence>
<dbReference type="GO" id="GO:0071932">
    <property type="term" value="P:replication fork reversal"/>
    <property type="evidence" value="ECO:0007669"/>
    <property type="project" value="TreeGrafter"/>
</dbReference>
<evidence type="ECO:0000256" key="4">
    <source>
        <dbReference type="ARBA" id="ARBA00022485"/>
    </source>
</evidence>
<comment type="catalytic activity">
    <reaction evidence="21 22">
        <text>ATP + H2O = ADP + phosphate + H(+)</text>
        <dbReference type="Rhea" id="RHEA:13065"/>
        <dbReference type="ChEBI" id="CHEBI:15377"/>
        <dbReference type="ChEBI" id="CHEBI:15378"/>
        <dbReference type="ChEBI" id="CHEBI:30616"/>
        <dbReference type="ChEBI" id="CHEBI:43474"/>
        <dbReference type="ChEBI" id="CHEBI:456216"/>
        <dbReference type="EC" id="3.6.4.12"/>
    </reaction>
</comment>
<dbReference type="CDD" id="cd18041">
    <property type="entry name" value="DEXXQc_DNA2"/>
    <property type="match status" value="1"/>
</dbReference>
<evidence type="ECO:0000256" key="12">
    <source>
        <dbReference type="ARBA" id="ARBA00022806"/>
    </source>
</evidence>
<evidence type="ECO:0000256" key="11">
    <source>
        <dbReference type="ARBA" id="ARBA00022801"/>
    </source>
</evidence>
<dbReference type="Gene3D" id="3.90.320.10">
    <property type="match status" value="1"/>
</dbReference>
<evidence type="ECO:0000256" key="21">
    <source>
        <dbReference type="ARBA" id="ARBA00047995"/>
    </source>
</evidence>
<feature type="region of interest" description="Disordered" evidence="23">
    <location>
        <begin position="1655"/>
        <end position="1742"/>
    </location>
</feature>
<dbReference type="Proteomes" id="UP000073492">
    <property type="component" value="Unassembled WGS sequence"/>
</dbReference>
<evidence type="ECO:0000256" key="22">
    <source>
        <dbReference type="RuleBase" id="RU367041"/>
    </source>
</evidence>
<keyword evidence="16 22" id="KW-0238">DNA-binding</keyword>
<dbReference type="GO" id="GO:0017116">
    <property type="term" value="F:single-stranded DNA helicase activity"/>
    <property type="evidence" value="ECO:0007669"/>
    <property type="project" value="UniProtKB-UniRule"/>
</dbReference>
<dbReference type="PANTHER" id="PTHR10887:SF433">
    <property type="entry name" value="DNA REPLICATION ATP-DEPENDENT HELICASE_NUCLEASE DNA2"/>
    <property type="match status" value="1"/>
</dbReference>
<name>A0A139I5B4_9PEZI</name>
<feature type="compositionally biased region" description="Basic residues" evidence="23">
    <location>
        <begin position="517"/>
        <end position="529"/>
    </location>
</feature>
<feature type="domain" description="DNA replication factor Dna2 N-terminal" evidence="24">
    <location>
        <begin position="580"/>
        <end position="796"/>
    </location>
</feature>
<dbReference type="OrthoDB" id="6513042at2759"/>
<feature type="non-terminal residue" evidence="28">
    <location>
        <position position="1"/>
    </location>
</feature>
<evidence type="ECO:0000259" key="27">
    <source>
        <dbReference type="Pfam" id="PF21123"/>
    </source>
</evidence>
<dbReference type="GO" id="GO:0006281">
    <property type="term" value="P:DNA repair"/>
    <property type="evidence" value="ECO:0007669"/>
    <property type="project" value="UniProtKB-KW"/>
</dbReference>